<organism evidence="2 3">
    <name type="scientific">Trichonephila clavata</name>
    <name type="common">Joro spider</name>
    <name type="synonym">Nephila clavata</name>
    <dbReference type="NCBI Taxonomy" id="2740835"/>
    <lineage>
        <taxon>Eukaryota</taxon>
        <taxon>Metazoa</taxon>
        <taxon>Ecdysozoa</taxon>
        <taxon>Arthropoda</taxon>
        <taxon>Chelicerata</taxon>
        <taxon>Arachnida</taxon>
        <taxon>Araneae</taxon>
        <taxon>Araneomorphae</taxon>
        <taxon>Entelegynae</taxon>
        <taxon>Araneoidea</taxon>
        <taxon>Nephilidae</taxon>
        <taxon>Trichonephila</taxon>
    </lineage>
</organism>
<protein>
    <submittedName>
        <fullName evidence="2">Uncharacterized protein</fullName>
    </submittedName>
</protein>
<evidence type="ECO:0000313" key="3">
    <source>
        <dbReference type="Proteomes" id="UP000887116"/>
    </source>
</evidence>
<evidence type="ECO:0000256" key="1">
    <source>
        <dbReference type="SAM" id="MobiDB-lite"/>
    </source>
</evidence>
<name>A0A8X6JB38_TRICU</name>
<accession>A0A8X6JB38</accession>
<feature type="compositionally biased region" description="Basic and acidic residues" evidence="1">
    <location>
        <begin position="311"/>
        <end position="322"/>
    </location>
</feature>
<comment type="caution">
    <text evidence="2">The sequence shown here is derived from an EMBL/GenBank/DDBJ whole genome shotgun (WGS) entry which is preliminary data.</text>
</comment>
<gene>
    <name evidence="2" type="ORF">TNCT_13491</name>
</gene>
<keyword evidence="3" id="KW-1185">Reference proteome</keyword>
<feature type="region of interest" description="Disordered" evidence="1">
    <location>
        <begin position="300"/>
        <end position="322"/>
    </location>
</feature>
<dbReference type="Proteomes" id="UP000887116">
    <property type="component" value="Unassembled WGS sequence"/>
</dbReference>
<reference evidence="2" key="1">
    <citation type="submission" date="2020-07" db="EMBL/GenBank/DDBJ databases">
        <title>Multicomponent nature underlies the extraordinary mechanical properties of spider dragline silk.</title>
        <authorList>
            <person name="Kono N."/>
            <person name="Nakamura H."/>
            <person name="Mori M."/>
            <person name="Yoshida Y."/>
            <person name="Ohtoshi R."/>
            <person name="Malay A.D."/>
            <person name="Moran D.A.P."/>
            <person name="Tomita M."/>
            <person name="Numata K."/>
            <person name="Arakawa K."/>
        </authorList>
    </citation>
    <scope>NUCLEOTIDE SEQUENCE</scope>
</reference>
<evidence type="ECO:0000313" key="2">
    <source>
        <dbReference type="EMBL" id="GFR18338.1"/>
    </source>
</evidence>
<dbReference type="AlphaFoldDB" id="A0A8X6JB38"/>
<dbReference type="EMBL" id="BMAO01017775">
    <property type="protein sequence ID" value="GFR18338.1"/>
    <property type="molecule type" value="Genomic_DNA"/>
</dbReference>
<proteinExistence type="predicted"/>
<sequence length="322" mass="35839">MICNTLTTAAFGMAQIVVGSAMTIYSSGILSSVASRVVSGGISDIIFSIRAGFSGHFSWQNYREHKIFSMCIATALTGMKILGSIGSKAFGLQVGESISIAESSVEEGERIMSEIVSSTKAGIMIGLYDKAAEFNIEILLAASRRNISTAVSAKVTEELRNHGVFQSLRMSYNRLGKEETKKMVDLLTDDYQLSYGMGKKKPLAVIRCMVPSLIDCILSEKPTVKNFLNNMQRQIDARLRNNNADNAIDFNEEEYQNFEREVIDQWKQSLCEKVEQFISHHMSSILSENYSCVVQKAKEISQSEEQSSIDSDAHYKKEENQL</sequence>
<dbReference type="OrthoDB" id="7128572at2759"/>